<feature type="domain" description="Anti-bacteriophage protein A/HamA C-terminal" evidence="1">
    <location>
        <begin position="18"/>
        <end position="332"/>
    </location>
</feature>
<organism evidence="2 3">
    <name type="scientific">Chryseobacterium aquaticum</name>
    <dbReference type="NCBI Taxonomy" id="452084"/>
    <lineage>
        <taxon>Bacteria</taxon>
        <taxon>Pseudomonadati</taxon>
        <taxon>Bacteroidota</taxon>
        <taxon>Flavobacteriia</taxon>
        <taxon>Flavobacteriales</taxon>
        <taxon>Weeksellaceae</taxon>
        <taxon>Chryseobacterium group</taxon>
        <taxon>Chryseobacterium</taxon>
    </lineage>
</organism>
<sequence length="334" mass="38463">MAIDFSKLITIDKNWVTNELNHHYTEKINDKLNVRLYSIKPSGTTINSISLASSLLDILPYYFKSKFEIDRIIKREVSKTITAYTTASEIDHQLEVSKKIHTRTYREAKSFFKKKSSDSKSGKYGELLLFGLVESILDCKMIAHKITNLTNYHDEIKGGDGIFMGNYKLSNGNIETAYLIGESKIWQDYSGAKKDALESINRFYDSKVQADFKTLEFFIAQKDIEKVVDEQTDIDELYERLDQKSDLFKSQIAVHPILIMYETKSYNTLMKKALNNSELNTLINTQVQSKLKVTLDSITKKVKEFPELEKVFLDFILIPTNSVSDFNDTMDNLI</sequence>
<protein>
    <recommendedName>
        <fullName evidence="1">Anti-bacteriophage protein A/HamA C-terminal domain-containing protein</fullName>
    </recommendedName>
</protein>
<dbReference type="Proteomes" id="UP000051682">
    <property type="component" value="Unassembled WGS sequence"/>
</dbReference>
<reference evidence="2 3" key="1">
    <citation type="submission" date="2015-10" db="EMBL/GenBank/DDBJ databases">
        <title>Chryseobacterium aquaticum genome.</title>
        <authorList>
            <person name="Newman J.D."/>
            <person name="Ferguson M.B."/>
            <person name="Miller J.R."/>
        </authorList>
    </citation>
    <scope>NUCLEOTIDE SEQUENCE [LARGE SCALE GENOMIC DNA]</scope>
    <source>
        <strain evidence="2 3">KCTC 12483</strain>
    </source>
</reference>
<dbReference type="InterPro" id="IPR014976">
    <property type="entry name" value="AbpA_HamA_C"/>
</dbReference>
<accession>A0A0Q3P5L5</accession>
<dbReference type="EMBL" id="LLYZ01000008">
    <property type="protein sequence ID" value="KQK25078.1"/>
    <property type="molecule type" value="Genomic_DNA"/>
</dbReference>
<name>A0A0Q3P5L5_9FLAO</name>
<dbReference type="Pfam" id="PF08878">
    <property type="entry name" value="HamA"/>
    <property type="match status" value="1"/>
</dbReference>
<gene>
    <name evidence="2" type="ORF">AR438_13165</name>
</gene>
<dbReference type="RefSeq" id="WP_056015924.1">
    <property type="nucleotide sequence ID" value="NZ_LLYZ01000008.1"/>
</dbReference>
<comment type="caution">
    <text evidence="2">The sequence shown here is derived from an EMBL/GenBank/DDBJ whole genome shotgun (WGS) entry which is preliminary data.</text>
</comment>
<keyword evidence="3" id="KW-1185">Reference proteome</keyword>
<evidence type="ECO:0000313" key="3">
    <source>
        <dbReference type="Proteomes" id="UP000051682"/>
    </source>
</evidence>
<dbReference type="AlphaFoldDB" id="A0A0Q3P5L5"/>
<dbReference type="OrthoDB" id="6396828at2"/>
<evidence type="ECO:0000313" key="2">
    <source>
        <dbReference type="EMBL" id="KQK25078.1"/>
    </source>
</evidence>
<proteinExistence type="predicted"/>
<evidence type="ECO:0000259" key="1">
    <source>
        <dbReference type="Pfam" id="PF08878"/>
    </source>
</evidence>